<dbReference type="GeneID" id="4563214"/>
<dbReference type="VEuPathDB" id="FungiDB:CIMG_03749"/>
<evidence type="ECO:0000313" key="1">
    <source>
        <dbReference type="EMBL" id="EAS32725.3"/>
    </source>
</evidence>
<proteinExistence type="predicted"/>
<dbReference type="AlphaFoldDB" id="J3KC12"/>
<dbReference type="Proteomes" id="UP000001261">
    <property type="component" value="Unassembled WGS sequence"/>
</dbReference>
<organism evidence="1 2">
    <name type="scientific">Coccidioides immitis (strain RS)</name>
    <name type="common">Valley fever fungus</name>
    <dbReference type="NCBI Taxonomy" id="246410"/>
    <lineage>
        <taxon>Eukaryota</taxon>
        <taxon>Fungi</taxon>
        <taxon>Dikarya</taxon>
        <taxon>Ascomycota</taxon>
        <taxon>Pezizomycotina</taxon>
        <taxon>Eurotiomycetes</taxon>
        <taxon>Eurotiomycetidae</taxon>
        <taxon>Onygenales</taxon>
        <taxon>Onygenaceae</taxon>
        <taxon>Coccidioides</taxon>
    </lineage>
</organism>
<dbReference type="RefSeq" id="XP_001244308.2">
    <property type="nucleotide sequence ID" value="XM_001244307.2"/>
</dbReference>
<reference evidence="2" key="2">
    <citation type="journal article" date="2010" name="Genome Res.">
        <title>Population genomic sequencing of Coccidioides fungi reveals recent hybridization and transposon control.</title>
        <authorList>
            <person name="Neafsey D.E."/>
            <person name="Barker B.M."/>
            <person name="Sharpton T.J."/>
            <person name="Stajich J.E."/>
            <person name="Park D.J."/>
            <person name="Whiston E."/>
            <person name="Hung C.-Y."/>
            <person name="McMahan C."/>
            <person name="White J."/>
            <person name="Sykes S."/>
            <person name="Heiman D."/>
            <person name="Young S."/>
            <person name="Zeng Q."/>
            <person name="Abouelleil A."/>
            <person name="Aftuck L."/>
            <person name="Bessette D."/>
            <person name="Brown A."/>
            <person name="FitzGerald M."/>
            <person name="Lui A."/>
            <person name="Macdonald J.P."/>
            <person name="Priest M."/>
            <person name="Orbach M.J."/>
            <person name="Galgiani J.N."/>
            <person name="Kirkland T.N."/>
            <person name="Cole G.T."/>
            <person name="Birren B.W."/>
            <person name="Henn M.R."/>
            <person name="Taylor J.W."/>
            <person name="Rounsley S.D."/>
        </authorList>
    </citation>
    <scope>GENOME REANNOTATION</scope>
    <source>
        <strain evidence="2">RS</strain>
    </source>
</reference>
<dbReference type="InParanoid" id="J3KC12"/>
<sequence length="81" mass="9152">MCADCISIKAADLRVGLRLRLRLRLAMRRMVTWIGSQLFPCYCVLRRPQALWWGWARGSIGLPLPANRGAEESTVVVALQL</sequence>
<accession>J3KC12</accession>
<evidence type="ECO:0000313" key="2">
    <source>
        <dbReference type="Proteomes" id="UP000001261"/>
    </source>
</evidence>
<reference evidence="2" key="1">
    <citation type="journal article" date="2009" name="Genome Res.">
        <title>Comparative genomic analyses of the human fungal pathogens Coccidioides and their relatives.</title>
        <authorList>
            <person name="Sharpton T.J."/>
            <person name="Stajich J.E."/>
            <person name="Rounsley S.D."/>
            <person name="Gardner M.J."/>
            <person name="Wortman J.R."/>
            <person name="Jordar V.S."/>
            <person name="Maiti R."/>
            <person name="Kodira C.D."/>
            <person name="Neafsey D.E."/>
            <person name="Zeng Q."/>
            <person name="Hung C.-Y."/>
            <person name="McMahan C."/>
            <person name="Muszewska A."/>
            <person name="Grynberg M."/>
            <person name="Mandel M.A."/>
            <person name="Kellner E.M."/>
            <person name="Barker B.M."/>
            <person name="Galgiani J.N."/>
            <person name="Orbach M.J."/>
            <person name="Kirkland T.N."/>
            <person name="Cole G.T."/>
            <person name="Henn M.R."/>
            <person name="Birren B.W."/>
            <person name="Taylor J.W."/>
        </authorList>
    </citation>
    <scope>NUCLEOTIDE SEQUENCE [LARGE SCALE GENOMIC DNA]</scope>
    <source>
        <strain evidence="2">RS</strain>
    </source>
</reference>
<protein>
    <submittedName>
        <fullName evidence="1">Uncharacterized protein</fullName>
    </submittedName>
</protein>
<dbReference type="EMBL" id="GG704916">
    <property type="protein sequence ID" value="EAS32725.3"/>
    <property type="molecule type" value="Genomic_DNA"/>
</dbReference>
<keyword evidence="2" id="KW-1185">Reference proteome</keyword>
<dbReference type="KEGG" id="cim:CIMG_03749"/>
<name>J3KC12_COCIM</name>
<gene>
    <name evidence="1" type="ORF">CIMG_03749</name>
</gene>